<evidence type="ECO:0000313" key="5">
    <source>
        <dbReference type="Proteomes" id="UP000647172"/>
    </source>
</evidence>
<comment type="caution">
    <text evidence="4">The sequence shown here is derived from an EMBL/GenBank/DDBJ whole genome shotgun (WGS) entry which is preliminary data.</text>
</comment>
<dbReference type="InterPro" id="IPR050832">
    <property type="entry name" value="Bact_Acetyltransf"/>
</dbReference>
<sequence>MARGCDRTAVRTRRRDPPKLLRVMVRKAGVADVAVLAELRGIDGDELEAFADWVAAHAETHVPFVAEIDGRVVGAAWLLIAERVPGNSSMDRWYGDVQSVMVFPECRNRGVGSALMGAILAEARTRGLLHVTVHSGRRAVEFYLRNGFSHHRQLLLWEPEAR</sequence>
<dbReference type="Pfam" id="PF00583">
    <property type="entry name" value="Acetyltransf_1"/>
    <property type="match status" value="1"/>
</dbReference>
<keyword evidence="5" id="KW-1185">Reference proteome</keyword>
<dbReference type="CDD" id="cd04301">
    <property type="entry name" value="NAT_SF"/>
    <property type="match status" value="1"/>
</dbReference>
<evidence type="ECO:0000256" key="1">
    <source>
        <dbReference type="ARBA" id="ARBA00022679"/>
    </source>
</evidence>
<dbReference type="PANTHER" id="PTHR43877">
    <property type="entry name" value="AMINOALKYLPHOSPHONATE N-ACETYLTRANSFERASE-RELATED-RELATED"/>
    <property type="match status" value="1"/>
</dbReference>
<gene>
    <name evidence="4" type="ORF">Ani05nite_30090</name>
</gene>
<dbReference type="InterPro" id="IPR000182">
    <property type="entry name" value="GNAT_dom"/>
</dbReference>
<feature type="domain" description="N-acetyltransferase" evidence="3">
    <location>
        <begin position="23"/>
        <end position="162"/>
    </location>
</feature>
<dbReference type="GO" id="GO:0016747">
    <property type="term" value="F:acyltransferase activity, transferring groups other than amino-acyl groups"/>
    <property type="evidence" value="ECO:0007669"/>
    <property type="project" value="InterPro"/>
</dbReference>
<dbReference type="Gene3D" id="3.40.630.30">
    <property type="match status" value="1"/>
</dbReference>
<reference evidence="4" key="1">
    <citation type="submission" date="2021-01" db="EMBL/GenBank/DDBJ databases">
        <title>Whole genome shotgun sequence of Actinoplanes nipponensis NBRC 14063.</title>
        <authorList>
            <person name="Komaki H."/>
            <person name="Tamura T."/>
        </authorList>
    </citation>
    <scope>NUCLEOTIDE SEQUENCE</scope>
    <source>
        <strain evidence="4">NBRC 14063</strain>
    </source>
</reference>
<dbReference type="EMBL" id="BOMQ01000035">
    <property type="protein sequence ID" value="GIE49475.1"/>
    <property type="molecule type" value="Genomic_DNA"/>
</dbReference>
<keyword evidence="1" id="KW-0808">Transferase</keyword>
<dbReference type="InterPro" id="IPR016181">
    <property type="entry name" value="Acyl_CoA_acyltransferase"/>
</dbReference>
<accession>A0A919MTU4</accession>
<evidence type="ECO:0000259" key="3">
    <source>
        <dbReference type="PROSITE" id="PS51186"/>
    </source>
</evidence>
<dbReference type="AlphaFoldDB" id="A0A919MTU4"/>
<evidence type="ECO:0000313" key="4">
    <source>
        <dbReference type="EMBL" id="GIE49475.1"/>
    </source>
</evidence>
<organism evidence="4 5">
    <name type="scientific">Actinoplanes nipponensis</name>
    <dbReference type="NCBI Taxonomy" id="135950"/>
    <lineage>
        <taxon>Bacteria</taxon>
        <taxon>Bacillati</taxon>
        <taxon>Actinomycetota</taxon>
        <taxon>Actinomycetes</taxon>
        <taxon>Micromonosporales</taxon>
        <taxon>Micromonosporaceae</taxon>
        <taxon>Actinoplanes</taxon>
    </lineage>
</organism>
<dbReference type="Proteomes" id="UP000647172">
    <property type="component" value="Unassembled WGS sequence"/>
</dbReference>
<dbReference type="PROSITE" id="PS51186">
    <property type="entry name" value="GNAT"/>
    <property type="match status" value="1"/>
</dbReference>
<name>A0A919MTU4_9ACTN</name>
<evidence type="ECO:0000256" key="2">
    <source>
        <dbReference type="ARBA" id="ARBA00023315"/>
    </source>
</evidence>
<keyword evidence="2" id="KW-0012">Acyltransferase</keyword>
<proteinExistence type="predicted"/>
<dbReference type="SUPFAM" id="SSF55729">
    <property type="entry name" value="Acyl-CoA N-acyltransferases (Nat)"/>
    <property type="match status" value="1"/>
</dbReference>
<protein>
    <submittedName>
        <fullName evidence="4">N-acetyltransferase</fullName>
    </submittedName>
</protein>